<evidence type="ECO:0000313" key="2">
    <source>
        <dbReference type="EMBL" id="QSE98036.1"/>
    </source>
</evidence>
<keyword evidence="3" id="KW-1185">Reference proteome</keyword>
<proteinExistence type="predicted"/>
<reference evidence="2" key="1">
    <citation type="submission" date="2021-02" db="EMBL/GenBank/DDBJ databases">
        <title>Fulvivirga sp. S481 isolated from sea water.</title>
        <authorList>
            <person name="Bae S.S."/>
            <person name="Baek K."/>
        </authorList>
    </citation>
    <scope>NUCLEOTIDE SEQUENCE</scope>
    <source>
        <strain evidence="2">S481</strain>
    </source>
</reference>
<name>A0A975A1P1_9BACT</name>
<dbReference type="Gene3D" id="1.20.58.1690">
    <property type="match status" value="1"/>
</dbReference>
<dbReference type="Pfam" id="PF13308">
    <property type="entry name" value="YARHG"/>
    <property type="match status" value="1"/>
</dbReference>
<dbReference type="KEGG" id="fuv:JR347_02845"/>
<dbReference type="InterPro" id="IPR038434">
    <property type="entry name" value="YARHG_sf"/>
</dbReference>
<dbReference type="Proteomes" id="UP000662783">
    <property type="component" value="Chromosome"/>
</dbReference>
<dbReference type="InterPro" id="IPR025582">
    <property type="entry name" value="YARHG_dom"/>
</dbReference>
<dbReference type="EMBL" id="CP070608">
    <property type="protein sequence ID" value="QSE98036.1"/>
    <property type="molecule type" value="Genomic_DNA"/>
</dbReference>
<organism evidence="2 3">
    <name type="scientific">Fulvivirga lutea</name>
    <dbReference type="NCBI Taxonomy" id="2810512"/>
    <lineage>
        <taxon>Bacteria</taxon>
        <taxon>Pseudomonadati</taxon>
        <taxon>Bacteroidota</taxon>
        <taxon>Cytophagia</taxon>
        <taxon>Cytophagales</taxon>
        <taxon>Fulvivirgaceae</taxon>
        <taxon>Fulvivirga</taxon>
    </lineage>
</organism>
<feature type="domain" description="YARHG" evidence="1">
    <location>
        <begin position="151"/>
        <end position="235"/>
    </location>
</feature>
<dbReference type="RefSeq" id="WP_205722544.1">
    <property type="nucleotide sequence ID" value="NZ_CP070608.1"/>
</dbReference>
<accession>A0A975A1P1</accession>
<dbReference type="AlphaFoldDB" id="A0A975A1P1"/>
<evidence type="ECO:0000259" key="1">
    <source>
        <dbReference type="SMART" id="SM01324"/>
    </source>
</evidence>
<sequence length="235" mass="27640">MNQKITLILIGFLFEPTLFGQTLELSKSNWLYEPPSSPDNYLIFDSDKVLYSQDFLNCYEGIWEVTNDTIYFNFNIYKGYRGVGNINPSSTMDYPSYSKNIPTINQIEITAKGYINQKNIMEFYLNNNPYPYIFQKVDIAEFNINNLNIVVNGDYIDTSIRIIPLEELKTYSKKELRLMRNEIFARYGYVFSSDDLRTHFNLKKWYKPDSTINPMAESFLSEIEKQNIKTIKSLE</sequence>
<dbReference type="SMART" id="SM01324">
    <property type="entry name" value="YARHG"/>
    <property type="match status" value="1"/>
</dbReference>
<gene>
    <name evidence="2" type="ORF">JR347_02845</name>
</gene>
<protein>
    <submittedName>
        <fullName evidence="2">YARHG domain-containing protein</fullName>
    </submittedName>
</protein>
<evidence type="ECO:0000313" key="3">
    <source>
        <dbReference type="Proteomes" id="UP000662783"/>
    </source>
</evidence>